<name>A0A8S5MUI8_9CAUD</name>
<reference evidence="1" key="1">
    <citation type="journal article" date="2021" name="Proc. Natl. Acad. Sci. U.S.A.">
        <title>A Catalog of Tens of Thousands of Viruses from Human Metagenomes Reveals Hidden Associations with Chronic Diseases.</title>
        <authorList>
            <person name="Tisza M.J."/>
            <person name="Buck C.B."/>
        </authorList>
    </citation>
    <scope>NUCLEOTIDE SEQUENCE</scope>
    <source>
        <strain evidence="1">Ctv1i11</strain>
    </source>
</reference>
<proteinExistence type="predicted"/>
<organism evidence="1">
    <name type="scientific">Myoviridae sp. ctv1i11</name>
    <dbReference type="NCBI Taxonomy" id="2826709"/>
    <lineage>
        <taxon>Viruses</taxon>
        <taxon>Duplodnaviria</taxon>
        <taxon>Heunggongvirae</taxon>
        <taxon>Uroviricota</taxon>
        <taxon>Caudoviricetes</taxon>
    </lineage>
</organism>
<dbReference type="EMBL" id="BK014992">
    <property type="protein sequence ID" value="DAD86006.1"/>
    <property type="molecule type" value="Genomic_DNA"/>
</dbReference>
<evidence type="ECO:0000313" key="1">
    <source>
        <dbReference type="EMBL" id="DAD86006.1"/>
    </source>
</evidence>
<sequence length="76" mass="8520">MNPTITVAQMASVLGLTLTAVREGIANNHYKAFAYCYGKGKKRTFVIDRFGFETYLARTGRSEEYIKEAFNNACIS</sequence>
<accession>A0A8S5MUI8</accession>
<protein>
    <submittedName>
        <fullName evidence="1">Pyocin activator protein PrtN</fullName>
    </submittedName>
</protein>